<dbReference type="Pfam" id="PF00732">
    <property type="entry name" value="GMC_oxred_N"/>
    <property type="match status" value="1"/>
</dbReference>
<dbReference type="PANTHER" id="PTHR11552:SF147">
    <property type="entry name" value="CHOLINE DEHYDROGENASE, MITOCHONDRIAL"/>
    <property type="match status" value="1"/>
</dbReference>
<keyword evidence="8" id="KW-1185">Reference proteome</keyword>
<sequence length="538" mass="58976">MNHLPRQFDYIVVGAGSAGAIVAARLSEDSRNQVLLIEAGPEDKSLWSRIPLGFGKIIFNKKYTSWDHQTEPEDAINGRQYALPYGRLVGGSSAINGLVHVRGIKRDYQEWVDAGAEGWGWEDNLPFHRKYESDHRGDTPLHGAHGPIGVERARWQNPLAEAFIDTASQYLGTPKHIDFNSGDAEGSGYWDLATHKGIRSSTSQTFLKEARKRSNLSVITDSVVLKINFDGKKAVGVTYKHKDQELSVTAAREVVLSSGALLTPKLLQLSGVGPAALLKKYGIEVIHDLPGVGENLMDHFQVGRKYTTTSKYTFNSLMRTPLQQGFRGARYLLGDRKGPLTIGASMAGSYVKTSEHSEDVDLQLHFLPFMPGDQGWDLANFSGFRLGMYQGRPQSRGHARITSADPFAKPSYTFNHLSVEEDRQVLMAGMRLAGKIAAAMPAEFNVKEIDPGPGADKEDDVLLDYIKKNGDTAFHYAGTARMGSDPLAVVDTQLRVHGVEGLRVVDASVMPGELTANINAAVLMIGERGADFIKRARS</sequence>
<evidence type="ECO:0000256" key="3">
    <source>
        <dbReference type="ARBA" id="ARBA00022630"/>
    </source>
</evidence>
<evidence type="ECO:0000313" key="7">
    <source>
        <dbReference type="EMBL" id="BAU94446.1"/>
    </source>
</evidence>
<accession>A0A160PME1</accession>
<dbReference type="KEGG" id="csur:N24_0184"/>
<evidence type="ECO:0000256" key="2">
    <source>
        <dbReference type="ARBA" id="ARBA00010790"/>
    </source>
</evidence>
<organism evidence="7 8">
    <name type="scientific">Corynebacterium suranareeae</name>
    <dbReference type="NCBI Taxonomy" id="2506452"/>
    <lineage>
        <taxon>Bacteria</taxon>
        <taxon>Bacillati</taxon>
        <taxon>Actinomycetota</taxon>
        <taxon>Actinomycetes</taxon>
        <taxon>Mycobacteriales</taxon>
        <taxon>Corynebacteriaceae</taxon>
        <taxon>Corynebacterium</taxon>
    </lineage>
</organism>
<dbReference type="PIRSF" id="PIRSF000137">
    <property type="entry name" value="Alcohol_oxidase"/>
    <property type="match status" value="1"/>
</dbReference>
<dbReference type="GO" id="GO:0016614">
    <property type="term" value="F:oxidoreductase activity, acting on CH-OH group of donors"/>
    <property type="evidence" value="ECO:0007669"/>
    <property type="project" value="InterPro"/>
</dbReference>
<name>A0A160PME1_9CORY</name>
<evidence type="ECO:0000256" key="4">
    <source>
        <dbReference type="ARBA" id="ARBA00022827"/>
    </source>
</evidence>
<dbReference type="PROSITE" id="PS00624">
    <property type="entry name" value="GMC_OXRED_2"/>
    <property type="match status" value="1"/>
</dbReference>
<proteinExistence type="inferred from homology"/>
<evidence type="ECO:0000313" key="8">
    <source>
        <dbReference type="Proteomes" id="UP000218244"/>
    </source>
</evidence>
<feature type="binding site" evidence="5">
    <location>
        <position position="224"/>
    </location>
    <ligand>
        <name>FAD</name>
        <dbReference type="ChEBI" id="CHEBI:57692"/>
    </ligand>
</feature>
<dbReference type="RefSeq" id="WP_096453531.1">
    <property type="nucleotide sequence ID" value="NZ_AP017369.1"/>
</dbReference>
<dbReference type="GO" id="GO:0050660">
    <property type="term" value="F:flavin adenine dinucleotide binding"/>
    <property type="evidence" value="ECO:0007669"/>
    <property type="project" value="InterPro"/>
</dbReference>
<dbReference type="InterPro" id="IPR007867">
    <property type="entry name" value="GMC_OxRtase_C"/>
</dbReference>
<dbReference type="Pfam" id="PF05199">
    <property type="entry name" value="GMC_oxred_C"/>
    <property type="match status" value="1"/>
</dbReference>
<dbReference type="SUPFAM" id="SSF51905">
    <property type="entry name" value="FAD/NAD(P)-binding domain"/>
    <property type="match status" value="1"/>
</dbReference>
<dbReference type="Proteomes" id="UP000218244">
    <property type="component" value="Chromosome"/>
</dbReference>
<feature type="binding site" evidence="5">
    <location>
        <begin position="96"/>
        <end position="99"/>
    </location>
    <ligand>
        <name>FAD</name>
        <dbReference type="ChEBI" id="CHEBI:57692"/>
    </ligand>
</feature>
<keyword evidence="3" id="KW-0285">Flavoprotein</keyword>
<dbReference type="InterPro" id="IPR012132">
    <property type="entry name" value="GMC_OxRdtase"/>
</dbReference>
<dbReference type="Gene3D" id="3.30.560.10">
    <property type="entry name" value="Glucose Oxidase, domain 3"/>
    <property type="match status" value="1"/>
</dbReference>
<dbReference type="Gene3D" id="3.50.50.60">
    <property type="entry name" value="FAD/NAD(P)-binding domain"/>
    <property type="match status" value="1"/>
</dbReference>
<dbReference type="EMBL" id="AP017369">
    <property type="protein sequence ID" value="BAU94446.1"/>
    <property type="molecule type" value="Genomic_DNA"/>
</dbReference>
<evidence type="ECO:0000256" key="1">
    <source>
        <dbReference type="ARBA" id="ARBA00001974"/>
    </source>
</evidence>
<gene>
    <name evidence="7" type="ORF">N24_0184</name>
</gene>
<dbReference type="InterPro" id="IPR000172">
    <property type="entry name" value="GMC_OxRdtase_N"/>
</dbReference>
<dbReference type="SUPFAM" id="SSF54373">
    <property type="entry name" value="FAD-linked reductases, C-terminal domain"/>
    <property type="match status" value="1"/>
</dbReference>
<dbReference type="InterPro" id="IPR036188">
    <property type="entry name" value="FAD/NAD-bd_sf"/>
</dbReference>
<keyword evidence="4 5" id="KW-0274">FAD</keyword>
<evidence type="ECO:0000256" key="5">
    <source>
        <dbReference type="PIRSR" id="PIRSR000137-2"/>
    </source>
</evidence>
<protein>
    <submittedName>
        <fullName evidence="7">Choline dehydrogenase</fullName>
    </submittedName>
</protein>
<comment type="similarity">
    <text evidence="2">Belongs to the GMC oxidoreductase family.</text>
</comment>
<evidence type="ECO:0000259" key="6">
    <source>
        <dbReference type="PROSITE" id="PS00624"/>
    </source>
</evidence>
<dbReference type="PANTHER" id="PTHR11552">
    <property type="entry name" value="GLUCOSE-METHANOL-CHOLINE GMC OXIDOREDUCTASE"/>
    <property type="match status" value="1"/>
</dbReference>
<feature type="domain" description="Glucose-methanol-choline oxidoreductase N-terminal" evidence="6">
    <location>
        <begin position="259"/>
        <end position="273"/>
    </location>
</feature>
<dbReference type="AlphaFoldDB" id="A0A160PME1"/>
<reference evidence="7 8" key="1">
    <citation type="submission" date="2016-02" db="EMBL/GenBank/DDBJ databases">
        <title>Corynebacterium glutamicum N24 whole genome sequencing project.</title>
        <authorList>
            <person name="Matsutani M."/>
            <person name="Nangtapong N."/>
            <person name="Yakushi T."/>
            <person name="Matsushita K."/>
        </authorList>
    </citation>
    <scope>NUCLEOTIDE SEQUENCE [LARGE SCALE GENOMIC DNA]</scope>
    <source>
        <strain evidence="7 8">N24</strain>
    </source>
</reference>
<comment type="cofactor">
    <cofactor evidence="1 5">
        <name>FAD</name>
        <dbReference type="ChEBI" id="CHEBI:57692"/>
    </cofactor>
</comment>